<sequence length="337" mass="35960">MKAIGYTTPLPLLDPAALIDLDLPIPDLRPRDLLVKVQAVSVNPVDIKLRGNVAPSDGTPRVLGFDAVGIVEAVGPEARLFKPGDAVFYAGSIDRPGSNAEFQAVDERIVGRKPASLSNTEAAALPLTAITAWELLFDRLRVPYGQKSGGDALLIVGGAGGVGSILTQLARRLTGLTVIATASRPESIAWCFAQGAHHVIDHRLPLTEELARIGLPQVRYAASLTATDQHLPQLIEALAPQGALALIDDPKTLDILPMKRKSLSVHWELMFTRPLYGTEDMIRQHELLTEVADLVDAGVLRTTLTQDLGPLSAASLRQAHGIVESGRSIGKTVLSGF</sequence>
<evidence type="ECO:0000313" key="9">
    <source>
        <dbReference type="Proteomes" id="UP000216361"/>
    </source>
</evidence>
<dbReference type="NCBIfam" id="TIGR02817">
    <property type="entry name" value="adh_fam_1"/>
    <property type="match status" value="1"/>
</dbReference>
<dbReference type="InterPro" id="IPR013154">
    <property type="entry name" value="ADH-like_N"/>
</dbReference>
<name>A0A255XMG4_9PROT</name>
<dbReference type="SUPFAM" id="SSF50129">
    <property type="entry name" value="GroES-like"/>
    <property type="match status" value="1"/>
</dbReference>
<dbReference type="InterPro" id="IPR020843">
    <property type="entry name" value="ER"/>
</dbReference>
<dbReference type="Gene3D" id="3.90.180.10">
    <property type="entry name" value="Medium-chain alcohol dehydrogenases, catalytic domain"/>
    <property type="match status" value="1"/>
</dbReference>
<keyword evidence="6" id="KW-0479">Metal-binding</keyword>
<keyword evidence="3" id="KW-0963">Cytoplasm</keyword>
<accession>A0A255XMG4</accession>
<dbReference type="InterPro" id="IPR002364">
    <property type="entry name" value="Quin_OxRdtase/zeta-crystal_CS"/>
</dbReference>
<dbReference type="RefSeq" id="WP_094410118.1">
    <property type="nucleotide sequence ID" value="NZ_BMJZ01000005.1"/>
</dbReference>
<evidence type="ECO:0000256" key="4">
    <source>
        <dbReference type="ARBA" id="ARBA00022857"/>
    </source>
</evidence>
<evidence type="ECO:0000259" key="7">
    <source>
        <dbReference type="SMART" id="SM00829"/>
    </source>
</evidence>
<protein>
    <recommendedName>
        <fullName evidence="6">Zinc-type alcohol dehydrogenase-like protein</fullName>
    </recommendedName>
</protein>
<proteinExistence type="inferred from homology"/>
<evidence type="ECO:0000256" key="3">
    <source>
        <dbReference type="ARBA" id="ARBA00022490"/>
    </source>
</evidence>
<keyword evidence="5" id="KW-0694">RNA-binding</keyword>
<keyword evidence="4" id="KW-0521">NADP</keyword>
<dbReference type="SUPFAM" id="SSF51735">
    <property type="entry name" value="NAD(P)-binding Rossmann-fold domains"/>
    <property type="match status" value="1"/>
</dbReference>
<dbReference type="InterPro" id="IPR036291">
    <property type="entry name" value="NAD(P)-bd_dom_sf"/>
</dbReference>
<organism evidence="8 9">
    <name type="scientific">Elstera cyanobacteriorum</name>
    <dbReference type="NCBI Taxonomy" id="2022747"/>
    <lineage>
        <taxon>Bacteria</taxon>
        <taxon>Pseudomonadati</taxon>
        <taxon>Pseudomonadota</taxon>
        <taxon>Alphaproteobacteria</taxon>
        <taxon>Rhodospirillales</taxon>
        <taxon>Rhodospirillaceae</taxon>
        <taxon>Elstera</taxon>
    </lineage>
</organism>
<dbReference type="GO" id="GO:0003723">
    <property type="term" value="F:RNA binding"/>
    <property type="evidence" value="ECO:0007669"/>
    <property type="project" value="UniProtKB-KW"/>
</dbReference>
<dbReference type="GO" id="GO:0005737">
    <property type="term" value="C:cytoplasm"/>
    <property type="evidence" value="ECO:0007669"/>
    <property type="project" value="UniProtKB-SubCell"/>
</dbReference>
<comment type="subunit">
    <text evidence="2">Homotetramer.</text>
</comment>
<dbReference type="GO" id="GO:0008270">
    <property type="term" value="F:zinc ion binding"/>
    <property type="evidence" value="ECO:0007669"/>
    <property type="project" value="InterPro"/>
</dbReference>
<dbReference type="AlphaFoldDB" id="A0A255XMG4"/>
<dbReference type="EMBL" id="NOXS01000034">
    <property type="protein sequence ID" value="OYQ17460.1"/>
    <property type="molecule type" value="Genomic_DNA"/>
</dbReference>
<comment type="similarity">
    <text evidence="6">Belongs to the zinc-containing alcohol dehydrogenase family. Quinone oxidoreductase subfamily.</text>
</comment>
<keyword evidence="6" id="KW-0862">Zinc</keyword>
<evidence type="ECO:0000256" key="2">
    <source>
        <dbReference type="ARBA" id="ARBA00011881"/>
    </source>
</evidence>
<dbReference type="CDD" id="cd08252">
    <property type="entry name" value="AL_MDR"/>
    <property type="match status" value="1"/>
</dbReference>
<keyword evidence="9" id="KW-1185">Reference proteome</keyword>
<dbReference type="GO" id="GO:0016491">
    <property type="term" value="F:oxidoreductase activity"/>
    <property type="evidence" value="ECO:0007669"/>
    <property type="project" value="UniProtKB-KW"/>
</dbReference>
<dbReference type="OrthoDB" id="9785812at2"/>
<dbReference type="Pfam" id="PF13602">
    <property type="entry name" value="ADH_zinc_N_2"/>
    <property type="match status" value="1"/>
</dbReference>
<evidence type="ECO:0000256" key="1">
    <source>
        <dbReference type="ARBA" id="ARBA00004496"/>
    </source>
</evidence>
<dbReference type="PROSITE" id="PS01162">
    <property type="entry name" value="QOR_ZETA_CRYSTAL"/>
    <property type="match status" value="1"/>
</dbReference>
<keyword evidence="6" id="KW-0560">Oxidoreductase</keyword>
<dbReference type="Gene3D" id="3.40.50.720">
    <property type="entry name" value="NAD(P)-binding Rossmann-like Domain"/>
    <property type="match status" value="1"/>
</dbReference>
<feature type="domain" description="Enoyl reductase (ER)" evidence="7">
    <location>
        <begin position="11"/>
        <end position="334"/>
    </location>
</feature>
<comment type="subcellular location">
    <subcellularLocation>
        <location evidence="1">Cytoplasm</location>
    </subcellularLocation>
</comment>
<comment type="caution">
    <text evidence="8">The sequence shown here is derived from an EMBL/GenBank/DDBJ whole genome shotgun (WGS) entry which is preliminary data.</text>
</comment>
<dbReference type="PANTHER" id="PTHR44154:SF1">
    <property type="entry name" value="QUINONE OXIDOREDUCTASE"/>
    <property type="match status" value="1"/>
</dbReference>
<dbReference type="SMART" id="SM00829">
    <property type="entry name" value="PKS_ER"/>
    <property type="match status" value="1"/>
</dbReference>
<dbReference type="PANTHER" id="PTHR44154">
    <property type="entry name" value="QUINONE OXIDOREDUCTASE"/>
    <property type="match status" value="1"/>
</dbReference>
<evidence type="ECO:0000313" key="8">
    <source>
        <dbReference type="EMBL" id="OYQ17460.1"/>
    </source>
</evidence>
<evidence type="ECO:0000256" key="5">
    <source>
        <dbReference type="ARBA" id="ARBA00022884"/>
    </source>
</evidence>
<dbReference type="InterPro" id="IPR014182">
    <property type="entry name" value="ADH_Zn_typ-1"/>
</dbReference>
<dbReference type="Pfam" id="PF08240">
    <property type="entry name" value="ADH_N"/>
    <property type="match status" value="1"/>
</dbReference>
<reference evidence="8 9" key="1">
    <citation type="submission" date="2017-07" db="EMBL/GenBank/DDBJ databases">
        <title>Elstera cyanobacteriorum sp. nov., a novel bacterium isolated from cyanobacterial aggregates in a eutrophic lake.</title>
        <authorList>
            <person name="Cai H."/>
        </authorList>
    </citation>
    <scope>NUCLEOTIDE SEQUENCE [LARGE SCALE GENOMIC DNA]</scope>
    <source>
        <strain evidence="8 9">TH019</strain>
    </source>
</reference>
<dbReference type="InterPro" id="IPR011032">
    <property type="entry name" value="GroES-like_sf"/>
</dbReference>
<dbReference type="Proteomes" id="UP000216361">
    <property type="component" value="Unassembled WGS sequence"/>
</dbReference>
<evidence type="ECO:0000256" key="6">
    <source>
        <dbReference type="RuleBase" id="RU364000"/>
    </source>
</evidence>
<dbReference type="InterPro" id="IPR051603">
    <property type="entry name" value="Zinc-ADH_QOR/CCCR"/>
</dbReference>
<gene>
    <name evidence="8" type="ORF">CHR90_16050</name>
</gene>